<dbReference type="RefSeq" id="WP_011149470.1">
    <property type="nucleotide sequence ID" value="NC_005139.1"/>
</dbReference>
<dbReference type="Proteomes" id="UP000002675">
    <property type="component" value="Chromosome I"/>
</dbReference>
<evidence type="ECO:0000313" key="1">
    <source>
        <dbReference type="EMBL" id="BAC93321.1"/>
    </source>
</evidence>
<dbReference type="InterPro" id="IPR004027">
    <property type="entry name" value="SEC_C_motif"/>
</dbReference>
<name>Q7MP07_VIBVY</name>
<dbReference type="Gene3D" id="3.10.450.50">
    <property type="match status" value="1"/>
</dbReference>
<dbReference type="Pfam" id="PF02810">
    <property type="entry name" value="SEC-C"/>
    <property type="match status" value="1"/>
</dbReference>
<dbReference type="HOGENOM" id="CLU_3013165_0_0_6"/>
<dbReference type="KEGG" id="vvy:VV0557"/>
<proteinExistence type="predicted"/>
<protein>
    <submittedName>
        <fullName evidence="1">Uncharacterized protein</fullName>
    </submittedName>
</protein>
<dbReference type="SUPFAM" id="SSF103642">
    <property type="entry name" value="Sec-C motif"/>
    <property type="match status" value="1"/>
</dbReference>
<dbReference type="EMBL" id="BA000037">
    <property type="protein sequence ID" value="BAC93321.1"/>
    <property type="molecule type" value="Genomic_DNA"/>
</dbReference>
<organism evidence="1 2">
    <name type="scientific">Vibrio vulnificus (strain YJ016)</name>
    <dbReference type="NCBI Taxonomy" id="196600"/>
    <lineage>
        <taxon>Bacteria</taxon>
        <taxon>Pseudomonadati</taxon>
        <taxon>Pseudomonadota</taxon>
        <taxon>Gammaproteobacteria</taxon>
        <taxon>Vibrionales</taxon>
        <taxon>Vibrionaceae</taxon>
        <taxon>Vibrio</taxon>
    </lineage>
</organism>
<accession>Q7MP07</accession>
<gene>
    <name evidence="1" type="ordered locus">VV0557</name>
</gene>
<dbReference type="AlphaFoldDB" id="Q7MP07"/>
<evidence type="ECO:0000313" key="2">
    <source>
        <dbReference type="Proteomes" id="UP000002675"/>
    </source>
</evidence>
<sequence length="56" mass="6281">MKLGRNDPCHCGSGKKFKRCCMSSVSKQHAQVFDDVETMLAMNPNLGRDSNMEMLC</sequence>
<reference evidence="1 2" key="1">
    <citation type="journal article" date="2003" name="Genome Res.">
        <title>Comparative genome analysis of Vibrio vulnificus, a marine pathogen.</title>
        <authorList>
            <person name="Chen C.Y."/>
            <person name="Wu K.M."/>
            <person name="Chang Y.C."/>
            <person name="Chang C.H."/>
            <person name="Tsai H.C."/>
            <person name="Liao T.L."/>
            <person name="Liu Y.M."/>
            <person name="Chen H.J."/>
            <person name="Shen A.B."/>
            <person name="Li J.C."/>
            <person name="Su T.L."/>
            <person name="Shao C.P."/>
            <person name="Lee C.T."/>
            <person name="Hor L.I."/>
            <person name="Tsai S.F."/>
        </authorList>
    </citation>
    <scope>NUCLEOTIDE SEQUENCE [LARGE SCALE GENOMIC DNA]</scope>
    <source>
        <strain evidence="1 2">YJ016</strain>
    </source>
</reference>